<dbReference type="AlphaFoldDB" id="A0A1H7XIT5"/>
<keyword evidence="3" id="KW-1185">Reference proteome</keyword>
<accession>A0A1H7XIT5</accession>
<evidence type="ECO:0000313" key="3">
    <source>
        <dbReference type="Proteomes" id="UP000183015"/>
    </source>
</evidence>
<sequence>MPDPTPASLPAPPYYAVVFTAVLSGAAAEGGPDGYQETDDRLMKLAADQPGFLGVDAARRADGLGVTVSYWRDEESIAAWREHMEHALARAYGREHWYASFALHVAKVERSYGFTSGPATPRP</sequence>
<dbReference type="Proteomes" id="UP000183015">
    <property type="component" value="Unassembled WGS sequence"/>
</dbReference>
<evidence type="ECO:0000313" key="2">
    <source>
        <dbReference type="EMBL" id="SEM33087.1"/>
    </source>
</evidence>
<dbReference type="OrthoDB" id="9797060at2"/>
<keyword evidence="2" id="KW-0503">Monooxygenase</keyword>
<organism evidence="2 3">
    <name type="scientific">Streptacidiphilus jiangxiensis</name>
    <dbReference type="NCBI Taxonomy" id="235985"/>
    <lineage>
        <taxon>Bacteria</taxon>
        <taxon>Bacillati</taxon>
        <taxon>Actinomycetota</taxon>
        <taxon>Actinomycetes</taxon>
        <taxon>Kitasatosporales</taxon>
        <taxon>Streptomycetaceae</taxon>
        <taxon>Streptacidiphilus</taxon>
    </lineage>
</organism>
<feature type="domain" description="ABM" evidence="1">
    <location>
        <begin position="40"/>
        <end position="89"/>
    </location>
</feature>
<dbReference type="eggNOG" id="COG2329">
    <property type="taxonomic scope" value="Bacteria"/>
</dbReference>
<dbReference type="PANTHER" id="PTHR37811">
    <property type="entry name" value="BLL5343 PROTEIN"/>
    <property type="match status" value="1"/>
</dbReference>
<dbReference type="PANTHER" id="PTHR37811:SF2">
    <property type="entry name" value="ABM DOMAIN-CONTAINING PROTEIN"/>
    <property type="match status" value="1"/>
</dbReference>
<gene>
    <name evidence="2" type="ORF">SAMN05414137_12418</name>
</gene>
<reference evidence="3" key="1">
    <citation type="submission" date="2016-10" db="EMBL/GenBank/DDBJ databases">
        <authorList>
            <person name="Varghese N."/>
        </authorList>
    </citation>
    <scope>NUCLEOTIDE SEQUENCE [LARGE SCALE GENOMIC DNA]</scope>
    <source>
        <strain evidence="3">DSM 45096 / BCRC 16803 / CGMCC 4.1857 / CIP 109030 / JCM 12277 / KCTC 19219 / NBRC 100920 / 33214</strain>
    </source>
</reference>
<dbReference type="RefSeq" id="WP_042449847.1">
    <property type="nucleotide sequence ID" value="NZ_BBPN01000017.1"/>
</dbReference>
<dbReference type="SUPFAM" id="SSF54909">
    <property type="entry name" value="Dimeric alpha+beta barrel"/>
    <property type="match status" value="1"/>
</dbReference>
<dbReference type="GO" id="GO:0004497">
    <property type="term" value="F:monooxygenase activity"/>
    <property type="evidence" value="ECO:0007669"/>
    <property type="project" value="UniProtKB-KW"/>
</dbReference>
<dbReference type="InterPro" id="IPR007138">
    <property type="entry name" value="ABM_dom"/>
</dbReference>
<name>A0A1H7XIT5_STRJI</name>
<evidence type="ECO:0000259" key="1">
    <source>
        <dbReference type="Pfam" id="PF03992"/>
    </source>
</evidence>
<dbReference type="Gene3D" id="3.30.70.100">
    <property type="match status" value="1"/>
</dbReference>
<dbReference type="STRING" id="235985.SAMN05414137_12418"/>
<protein>
    <submittedName>
        <fullName evidence="2">Heme-degrading monooxygenase HmoA</fullName>
    </submittedName>
</protein>
<dbReference type="InterPro" id="IPR011008">
    <property type="entry name" value="Dimeric_a/b-barrel"/>
</dbReference>
<dbReference type="EMBL" id="FOAZ01000024">
    <property type="protein sequence ID" value="SEM33087.1"/>
    <property type="molecule type" value="Genomic_DNA"/>
</dbReference>
<dbReference type="Pfam" id="PF03992">
    <property type="entry name" value="ABM"/>
    <property type="match status" value="1"/>
</dbReference>
<proteinExistence type="predicted"/>
<keyword evidence="2" id="KW-0560">Oxidoreductase</keyword>
<dbReference type="InterPro" id="IPR052936">
    <property type="entry name" value="Jasmonate_Hydroxylase-like"/>
</dbReference>